<keyword evidence="1" id="KW-1185">Reference proteome</keyword>
<protein>
    <submittedName>
        <fullName evidence="2">Secreted protein</fullName>
    </submittedName>
</protein>
<dbReference type="Proteomes" id="UP000095287">
    <property type="component" value="Unplaced"/>
</dbReference>
<dbReference type="WBParaSite" id="L893_g289.t1">
    <property type="protein sequence ID" value="L893_g289.t1"/>
    <property type="gene ID" value="L893_g289"/>
</dbReference>
<sequence>MHRFGFSLFSTSLFSSCRLTQPFFFHLAVVVPRDFRQAMASDSPPSVSPTADSRPIEFPRRLPRGAREVAERFLSWNWKLNRRK</sequence>
<proteinExistence type="predicted"/>
<reference evidence="2" key="1">
    <citation type="submission" date="2016-11" db="UniProtKB">
        <authorList>
            <consortium name="WormBaseParasite"/>
        </authorList>
    </citation>
    <scope>IDENTIFICATION</scope>
</reference>
<organism evidence="1 2">
    <name type="scientific">Steinernema glaseri</name>
    <dbReference type="NCBI Taxonomy" id="37863"/>
    <lineage>
        <taxon>Eukaryota</taxon>
        <taxon>Metazoa</taxon>
        <taxon>Ecdysozoa</taxon>
        <taxon>Nematoda</taxon>
        <taxon>Chromadorea</taxon>
        <taxon>Rhabditida</taxon>
        <taxon>Tylenchina</taxon>
        <taxon>Panagrolaimomorpha</taxon>
        <taxon>Strongyloidoidea</taxon>
        <taxon>Steinernematidae</taxon>
        <taxon>Steinernema</taxon>
    </lineage>
</organism>
<dbReference type="AlphaFoldDB" id="A0A1I7ZQU5"/>
<name>A0A1I7ZQU5_9BILA</name>
<accession>A0A1I7ZQU5</accession>
<evidence type="ECO:0000313" key="2">
    <source>
        <dbReference type="WBParaSite" id="L893_g289.t1"/>
    </source>
</evidence>
<dbReference type="PROSITE" id="PS51257">
    <property type="entry name" value="PROKAR_LIPOPROTEIN"/>
    <property type="match status" value="1"/>
</dbReference>
<evidence type="ECO:0000313" key="1">
    <source>
        <dbReference type="Proteomes" id="UP000095287"/>
    </source>
</evidence>